<dbReference type="Proteomes" id="UP001142810">
    <property type="component" value="Unassembled WGS sequence"/>
</dbReference>
<reference evidence="3" key="1">
    <citation type="submission" date="2022-11" db="EMBL/GenBank/DDBJ databases">
        <title>Alteromonas sp. nov., isolated from sea water of the Qingdao.</title>
        <authorList>
            <person name="Wang Q."/>
        </authorList>
    </citation>
    <scope>NUCLEOTIDE SEQUENCE</scope>
    <source>
        <strain evidence="3">ASW11-7</strain>
    </source>
</reference>
<evidence type="ECO:0000256" key="1">
    <source>
        <dbReference type="SAM" id="SignalP"/>
    </source>
</evidence>
<dbReference type="InterPro" id="IPR032331">
    <property type="entry name" value="DUF4856"/>
</dbReference>
<organism evidence="3 4">
    <name type="scientific">Alteromonas aquimaris</name>
    <dbReference type="NCBI Taxonomy" id="2998417"/>
    <lineage>
        <taxon>Bacteria</taxon>
        <taxon>Pseudomonadati</taxon>
        <taxon>Pseudomonadota</taxon>
        <taxon>Gammaproteobacteria</taxon>
        <taxon>Alteromonadales</taxon>
        <taxon>Alteromonadaceae</taxon>
        <taxon>Alteromonas/Salinimonas group</taxon>
        <taxon>Alteromonas</taxon>
    </lineage>
</organism>
<dbReference type="InterPro" id="IPR015919">
    <property type="entry name" value="Cadherin-like_sf"/>
</dbReference>
<comment type="caution">
    <text evidence="3">The sequence shown here is derived from an EMBL/GenBank/DDBJ whole genome shotgun (WGS) entry which is preliminary data.</text>
</comment>
<proteinExistence type="predicted"/>
<keyword evidence="1" id="KW-0732">Signal</keyword>
<dbReference type="InterPro" id="IPR002126">
    <property type="entry name" value="Cadherin-like_dom"/>
</dbReference>
<evidence type="ECO:0000313" key="4">
    <source>
        <dbReference type="Proteomes" id="UP001142810"/>
    </source>
</evidence>
<dbReference type="EMBL" id="JAPFRD010000004">
    <property type="protein sequence ID" value="MCW8107448.1"/>
    <property type="molecule type" value="Genomic_DNA"/>
</dbReference>
<accession>A0ABT3P3X1</accession>
<dbReference type="PROSITE" id="PS51257">
    <property type="entry name" value="PROKAR_LIPOPROTEIN"/>
    <property type="match status" value="1"/>
</dbReference>
<dbReference type="Pfam" id="PF16148">
    <property type="entry name" value="DUF4856"/>
    <property type="match status" value="1"/>
</dbReference>
<feature type="signal peptide" evidence="1">
    <location>
        <begin position="1"/>
        <end position="28"/>
    </location>
</feature>
<protein>
    <submittedName>
        <fullName evidence="3">DUF4856 domain-containing protein</fullName>
    </submittedName>
</protein>
<name>A0ABT3P3X1_9ALTE</name>
<evidence type="ECO:0000259" key="2">
    <source>
        <dbReference type="PROSITE" id="PS50268"/>
    </source>
</evidence>
<keyword evidence="4" id="KW-1185">Reference proteome</keyword>
<dbReference type="RefSeq" id="WP_265616154.1">
    <property type="nucleotide sequence ID" value="NZ_JAPFRD010000004.1"/>
</dbReference>
<feature type="domain" description="Cadherin" evidence="2">
    <location>
        <begin position="43"/>
        <end position="141"/>
    </location>
</feature>
<dbReference type="SUPFAM" id="SSF49313">
    <property type="entry name" value="Cadherin-like"/>
    <property type="match status" value="1"/>
</dbReference>
<gene>
    <name evidence="3" type="ORF">OPS25_02885</name>
</gene>
<dbReference type="Gene3D" id="2.60.40.60">
    <property type="entry name" value="Cadherins"/>
    <property type="match status" value="1"/>
</dbReference>
<dbReference type="Pfam" id="PF00028">
    <property type="entry name" value="Cadherin"/>
    <property type="match status" value="1"/>
</dbReference>
<dbReference type="CDD" id="cd11304">
    <property type="entry name" value="Cadherin_repeat"/>
    <property type="match status" value="1"/>
</dbReference>
<dbReference type="PROSITE" id="PS50268">
    <property type="entry name" value="CADHERIN_2"/>
    <property type="match status" value="1"/>
</dbReference>
<sequence length="574" mass="62019">MPNKTLLALSISSLFVLSACGGSSNNDAAPTPTPTPTNSAPTDISLSAATVDENSKGVTIGTLSATDADSNDTFTFTTENDKFVIDGDTLSLAENVSFDYEQAASVDVEVTVTDSANAAFTKTLTIEVNDLLDYYGFESAFVNGESSVSYSGQIARHLLINDLTVLIDTQLGDTATFDTNMPHQNKAAVLEALNSYFEVSDYAALSERALLTTTDPAAQQQTLAEVSSSDKNLVGKIAGNDEVGQHKDWNTEFAGWGAVGSTTPEALVRAFFDELADNAQTQLDGTVRQDPFGQDITKIYLTDDGRDLKQLIQKFLLMSVAYSQGTDDYLDDDTDGKGLKSDHTNTDENYTSLEHQFDEGFGYFGAARDYLAYSDEEIAKKGGRDDWQGYHDSNSDGEIDFESEFNFGQSTNAAKRDLGATTEVDLTAQAINAFLAGRKLLNETAGTALTAEQMTSLQEHRDEAVSAWEQSIAATIVHYINDTTADLEAIGTDEFSYSDLAKHWSEMKGFALGLQFNPRSAVNDADFITLHELIGDAPVLTDAAAVDAYIASLAQARDILQNAYSFSDADVQNW</sequence>
<feature type="chain" id="PRO_5045919720" evidence="1">
    <location>
        <begin position="29"/>
        <end position="574"/>
    </location>
</feature>
<evidence type="ECO:0000313" key="3">
    <source>
        <dbReference type="EMBL" id="MCW8107448.1"/>
    </source>
</evidence>